<dbReference type="InterPro" id="IPR002913">
    <property type="entry name" value="START_lipid-bd_dom"/>
</dbReference>
<dbReference type="Gene3D" id="3.30.530.20">
    <property type="match status" value="1"/>
</dbReference>
<protein>
    <submittedName>
        <fullName evidence="2">Steroidogenic acute regulatory protein like</fullName>
    </submittedName>
</protein>
<dbReference type="GO" id="GO:0006694">
    <property type="term" value="P:steroid biosynthetic process"/>
    <property type="evidence" value="ECO:0007669"/>
    <property type="project" value="InterPro"/>
</dbReference>
<proteinExistence type="predicted"/>
<comment type="caution">
    <text evidence="2">The sequence shown here is derived from an EMBL/GenBank/DDBJ whole genome shotgun (WGS) entry which is preliminary data.</text>
</comment>
<dbReference type="GO" id="GO:0005739">
    <property type="term" value="C:mitochondrion"/>
    <property type="evidence" value="ECO:0007669"/>
    <property type="project" value="InterPro"/>
</dbReference>
<dbReference type="SUPFAM" id="SSF55961">
    <property type="entry name" value="Bet v1-like"/>
    <property type="match status" value="1"/>
</dbReference>
<name>A0A8T0FQS4_ARGBR</name>
<dbReference type="GO" id="GO:0120020">
    <property type="term" value="F:cholesterol transfer activity"/>
    <property type="evidence" value="ECO:0007669"/>
    <property type="project" value="InterPro"/>
</dbReference>
<evidence type="ECO:0000313" key="3">
    <source>
        <dbReference type="Proteomes" id="UP000807504"/>
    </source>
</evidence>
<dbReference type="InterPro" id="IPR023393">
    <property type="entry name" value="START-like_dom_sf"/>
</dbReference>
<dbReference type="PANTHER" id="PTHR46489">
    <property type="entry name" value="STEROIDOGENIC ACUTE REGULATORY PROTEIN, MITOCHONDRIAL"/>
    <property type="match status" value="1"/>
</dbReference>
<gene>
    <name evidence="2" type="ORF">HNY73_006002</name>
</gene>
<dbReference type="GO" id="GO:0050810">
    <property type="term" value="P:regulation of steroid biosynthetic process"/>
    <property type="evidence" value="ECO:0007669"/>
    <property type="project" value="TreeGrafter"/>
</dbReference>
<evidence type="ECO:0000313" key="2">
    <source>
        <dbReference type="EMBL" id="KAF8791073.1"/>
    </source>
</evidence>
<reference evidence="2" key="2">
    <citation type="submission" date="2020-06" db="EMBL/GenBank/DDBJ databases">
        <authorList>
            <person name="Sheffer M."/>
        </authorList>
    </citation>
    <scope>NUCLEOTIDE SEQUENCE</scope>
</reference>
<dbReference type="AlphaFoldDB" id="A0A8T0FQS4"/>
<keyword evidence="3" id="KW-1185">Reference proteome</keyword>
<dbReference type="GO" id="GO:0032367">
    <property type="term" value="P:intracellular cholesterol transport"/>
    <property type="evidence" value="ECO:0007669"/>
    <property type="project" value="TreeGrafter"/>
</dbReference>
<accession>A0A8T0FQS4</accession>
<dbReference type="PANTHER" id="PTHR46489:SF2">
    <property type="entry name" value="START DOMAIN-CONTAINING PROTEIN 1"/>
    <property type="match status" value="1"/>
</dbReference>
<sequence>MTILNRIVDWFCPKIENPAVENIKKLEPSPVFLQERDYRKLAEEALHKAIAIIEADDWKKEKISGSDIIYSKVVPPYGKVFKFEGIVPLSPMKVVEILYFKAEEMHKWNPTVKRVKVIRKRIPDLNQ</sequence>
<dbReference type="EMBL" id="JABXBU010000011">
    <property type="protein sequence ID" value="KAF8791073.1"/>
    <property type="molecule type" value="Genomic_DNA"/>
</dbReference>
<evidence type="ECO:0000259" key="1">
    <source>
        <dbReference type="Pfam" id="PF01852"/>
    </source>
</evidence>
<reference evidence="2" key="1">
    <citation type="journal article" date="2020" name="bioRxiv">
        <title>Chromosome-level reference genome of the European wasp spider Argiope bruennichi: a resource for studies on range expansion and evolutionary adaptation.</title>
        <authorList>
            <person name="Sheffer M.M."/>
            <person name="Hoppe A."/>
            <person name="Krehenwinkel H."/>
            <person name="Uhl G."/>
            <person name="Kuss A.W."/>
            <person name="Jensen L."/>
            <person name="Jensen C."/>
            <person name="Gillespie R.G."/>
            <person name="Hoff K.J."/>
            <person name="Prost S."/>
        </authorList>
    </citation>
    <scope>NUCLEOTIDE SEQUENCE</scope>
</reference>
<dbReference type="Pfam" id="PF01852">
    <property type="entry name" value="START"/>
    <property type="match status" value="1"/>
</dbReference>
<dbReference type="Proteomes" id="UP000807504">
    <property type="component" value="Unassembled WGS sequence"/>
</dbReference>
<dbReference type="GO" id="GO:0015485">
    <property type="term" value="F:cholesterol binding"/>
    <property type="evidence" value="ECO:0007669"/>
    <property type="project" value="InterPro"/>
</dbReference>
<feature type="domain" description="START" evidence="1">
    <location>
        <begin position="54"/>
        <end position="120"/>
    </location>
</feature>
<dbReference type="InterPro" id="IPR029866">
    <property type="entry name" value="StAR"/>
</dbReference>
<organism evidence="2 3">
    <name type="scientific">Argiope bruennichi</name>
    <name type="common">Wasp spider</name>
    <name type="synonym">Aranea bruennichi</name>
    <dbReference type="NCBI Taxonomy" id="94029"/>
    <lineage>
        <taxon>Eukaryota</taxon>
        <taxon>Metazoa</taxon>
        <taxon>Ecdysozoa</taxon>
        <taxon>Arthropoda</taxon>
        <taxon>Chelicerata</taxon>
        <taxon>Arachnida</taxon>
        <taxon>Araneae</taxon>
        <taxon>Araneomorphae</taxon>
        <taxon>Entelegynae</taxon>
        <taxon>Araneoidea</taxon>
        <taxon>Araneidae</taxon>
        <taxon>Argiope</taxon>
    </lineage>
</organism>